<name>A0ABW2FMC9_9ACTN</name>
<reference evidence="2" key="1">
    <citation type="journal article" date="2019" name="Int. J. Syst. Evol. Microbiol.">
        <title>The Global Catalogue of Microorganisms (GCM) 10K type strain sequencing project: providing services to taxonomists for standard genome sequencing and annotation.</title>
        <authorList>
            <consortium name="The Broad Institute Genomics Platform"/>
            <consortium name="The Broad Institute Genome Sequencing Center for Infectious Disease"/>
            <person name="Wu L."/>
            <person name="Ma J."/>
        </authorList>
    </citation>
    <scope>NUCLEOTIDE SEQUENCE [LARGE SCALE GENOMIC DNA]</scope>
    <source>
        <strain evidence="2">CGMCC 1.12859</strain>
    </source>
</reference>
<organism evidence="1 2">
    <name type="scientific">Kitasatospora paranensis</name>
    <dbReference type="NCBI Taxonomy" id="258053"/>
    <lineage>
        <taxon>Bacteria</taxon>
        <taxon>Bacillati</taxon>
        <taxon>Actinomycetota</taxon>
        <taxon>Actinomycetes</taxon>
        <taxon>Kitasatosporales</taxon>
        <taxon>Streptomycetaceae</taxon>
        <taxon>Kitasatospora</taxon>
    </lineage>
</organism>
<comment type="caution">
    <text evidence="1">The sequence shown here is derived from an EMBL/GenBank/DDBJ whole genome shotgun (WGS) entry which is preliminary data.</text>
</comment>
<dbReference type="Proteomes" id="UP001596435">
    <property type="component" value="Unassembled WGS sequence"/>
</dbReference>
<protein>
    <submittedName>
        <fullName evidence="1">DUF4259 domain-containing protein</fullName>
    </submittedName>
</protein>
<dbReference type="Pfam" id="PF14078">
    <property type="entry name" value="DUF4259"/>
    <property type="match status" value="1"/>
</dbReference>
<keyword evidence="2" id="KW-1185">Reference proteome</keyword>
<evidence type="ECO:0000313" key="2">
    <source>
        <dbReference type="Proteomes" id="UP001596435"/>
    </source>
</evidence>
<accession>A0ABW2FMC9</accession>
<dbReference type="EMBL" id="JBHTAJ010000003">
    <property type="protein sequence ID" value="MFC7178416.1"/>
    <property type="molecule type" value="Genomic_DNA"/>
</dbReference>
<proteinExistence type="predicted"/>
<evidence type="ECO:0000313" key="1">
    <source>
        <dbReference type="EMBL" id="MFC7178416.1"/>
    </source>
</evidence>
<gene>
    <name evidence="1" type="ORF">ACFQMG_02420</name>
</gene>
<dbReference type="InterPro" id="IPR025355">
    <property type="entry name" value="DUF4259"/>
</dbReference>
<dbReference type="RefSeq" id="WP_345707391.1">
    <property type="nucleotide sequence ID" value="NZ_BAABKV010000001.1"/>
</dbReference>
<sequence length="145" mass="15798">MGTWDIGPFDNDTAAVFAFTLDETDPDEREGLVRTTLLRAIRHHEYLDGTGGVEAVAAAALIAAQHPGGDPVSTIFGPKEALPTFAADLHPLAVEALDRVLTTNSELAELWDDAVEGLQWRRSIRRLRAALDPEPEPQAEVLFDI</sequence>